<dbReference type="PANTHER" id="PTHR12483">
    <property type="entry name" value="SOLUTE CARRIER FAMILY 31 COPPER TRANSPORTERS"/>
    <property type="match status" value="1"/>
</dbReference>
<evidence type="ECO:0000256" key="5">
    <source>
        <dbReference type="RuleBase" id="RU367022"/>
    </source>
</evidence>
<dbReference type="GO" id="GO:0005886">
    <property type="term" value="C:plasma membrane"/>
    <property type="evidence" value="ECO:0007669"/>
    <property type="project" value="TreeGrafter"/>
</dbReference>
<dbReference type="OrthoDB" id="73901at2759"/>
<dbReference type="GO" id="GO:0005375">
    <property type="term" value="F:copper ion transmembrane transporter activity"/>
    <property type="evidence" value="ECO:0007669"/>
    <property type="project" value="UniProtKB-UniRule"/>
</dbReference>
<feature type="non-terminal residue" evidence="7">
    <location>
        <position position="225"/>
    </location>
</feature>
<keyword evidence="2 5" id="KW-0812">Transmembrane</keyword>
<feature type="region of interest" description="Disordered" evidence="6">
    <location>
        <begin position="115"/>
        <end position="149"/>
    </location>
</feature>
<keyword evidence="5" id="KW-0187">Copper transport</keyword>
<dbReference type="EMBL" id="KV454012">
    <property type="protein sequence ID" value="ODV97375.1"/>
    <property type="molecule type" value="Genomic_DNA"/>
</dbReference>
<organism evidence="7 8">
    <name type="scientific">Pachysolen tannophilus NRRL Y-2460</name>
    <dbReference type="NCBI Taxonomy" id="669874"/>
    <lineage>
        <taxon>Eukaryota</taxon>
        <taxon>Fungi</taxon>
        <taxon>Dikarya</taxon>
        <taxon>Ascomycota</taxon>
        <taxon>Saccharomycotina</taxon>
        <taxon>Pichiomycetes</taxon>
        <taxon>Pachysolenaceae</taxon>
        <taxon>Pachysolen</taxon>
    </lineage>
</organism>
<dbReference type="PANTHER" id="PTHR12483:SF27">
    <property type="entry name" value="COPPER TRANSPORT PROTEIN CTR1"/>
    <property type="match status" value="1"/>
</dbReference>
<evidence type="ECO:0000256" key="4">
    <source>
        <dbReference type="ARBA" id="ARBA00023136"/>
    </source>
</evidence>
<dbReference type="Pfam" id="PF04145">
    <property type="entry name" value="Ctr"/>
    <property type="match status" value="1"/>
</dbReference>
<dbReference type="InterPro" id="IPR007274">
    <property type="entry name" value="Cop_transporter"/>
</dbReference>
<feature type="transmembrane region" description="Helical" evidence="5">
    <location>
        <begin position="200"/>
        <end position="221"/>
    </location>
</feature>
<feature type="non-terminal residue" evidence="7">
    <location>
        <position position="1"/>
    </location>
</feature>
<feature type="transmembrane region" description="Helical" evidence="5">
    <location>
        <begin position="174"/>
        <end position="194"/>
    </location>
</feature>
<keyword evidence="5" id="KW-0406">Ion transport</keyword>
<proteinExistence type="inferred from homology"/>
<keyword evidence="5" id="KW-0813">Transport</keyword>
<keyword evidence="5" id="KW-0186">Copper</keyword>
<evidence type="ECO:0000256" key="1">
    <source>
        <dbReference type="ARBA" id="ARBA00004141"/>
    </source>
</evidence>
<dbReference type="STRING" id="669874.A0A1E4U042"/>
<keyword evidence="4 5" id="KW-0472">Membrane</keyword>
<evidence type="ECO:0000313" key="8">
    <source>
        <dbReference type="Proteomes" id="UP000094236"/>
    </source>
</evidence>
<gene>
    <name evidence="7" type="ORF">PACTADRAFT_27149</name>
</gene>
<keyword evidence="3 5" id="KW-1133">Transmembrane helix</keyword>
<name>A0A1E4U042_PACTA</name>
<feature type="region of interest" description="Disordered" evidence="6">
    <location>
        <begin position="1"/>
        <end position="32"/>
    </location>
</feature>
<keyword evidence="8" id="KW-1185">Reference proteome</keyword>
<comment type="similarity">
    <text evidence="5">Belongs to the copper transporter (Ctr) (TC 1.A.56) family. SLC31A subfamily.</text>
</comment>
<evidence type="ECO:0000313" key="7">
    <source>
        <dbReference type="EMBL" id="ODV97375.1"/>
    </source>
</evidence>
<evidence type="ECO:0000256" key="6">
    <source>
        <dbReference type="SAM" id="MobiDB-lite"/>
    </source>
</evidence>
<evidence type="ECO:0000256" key="2">
    <source>
        <dbReference type="ARBA" id="ARBA00022692"/>
    </source>
</evidence>
<comment type="subcellular location">
    <subcellularLocation>
        <location evidence="1 5">Membrane</location>
        <topology evidence="1 5">Multi-pass membrane protein</topology>
    </subcellularLocation>
</comment>
<dbReference type="Proteomes" id="UP000094236">
    <property type="component" value="Unassembled WGS sequence"/>
</dbReference>
<protein>
    <recommendedName>
        <fullName evidence="5">Copper transport protein</fullName>
    </recommendedName>
</protein>
<reference evidence="8" key="1">
    <citation type="submission" date="2016-05" db="EMBL/GenBank/DDBJ databases">
        <title>Comparative genomics of biotechnologically important yeasts.</title>
        <authorList>
            <consortium name="DOE Joint Genome Institute"/>
            <person name="Riley R."/>
            <person name="Haridas S."/>
            <person name="Wolfe K.H."/>
            <person name="Lopes M.R."/>
            <person name="Hittinger C.T."/>
            <person name="Goker M."/>
            <person name="Salamov A."/>
            <person name="Wisecaver J."/>
            <person name="Long T.M."/>
            <person name="Aerts A.L."/>
            <person name="Barry K."/>
            <person name="Choi C."/>
            <person name="Clum A."/>
            <person name="Coughlan A.Y."/>
            <person name="Deshpande S."/>
            <person name="Douglass A.P."/>
            <person name="Hanson S.J."/>
            <person name="Klenk H.-P."/>
            <person name="Labutti K."/>
            <person name="Lapidus A."/>
            <person name="Lindquist E."/>
            <person name="Lipzen A."/>
            <person name="Meier-Kolthoff J.P."/>
            <person name="Ohm R.A."/>
            <person name="Otillar R.P."/>
            <person name="Pangilinan J."/>
            <person name="Peng Y."/>
            <person name="Rokas A."/>
            <person name="Rosa C.A."/>
            <person name="Scheuner C."/>
            <person name="Sibirny A.A."/>
            <person name="Slot J.C."/>
            <person name="Stielow J.B."/>
            <person name="Sun H."/>
            <person name="Kurtzman C.P."/>
            <person name="Blackwell M."/>
            <person name="Grigoriev I.V."/>
            <person name="Jeffries T.W."/>
        </authorList>
    </citation>
    <scope>NUCLEOTIDE SEQUENCE [LARGE SCALE GENOMIC DNA]</scope>
    <source>
        <strain evidence="8">NRRL Y-2460</strain>
    </source>
</reference>
<sequence>TSASSGMAMSMSSSTSSTSASATSTSTSSSDSSMDMDMDMYFTSNYLNYPVIFKTMVATNGGKAFGIFLALFVSAFFFRGLAFLSSYLEQQVFHNLNNAVFVEIEDNCACEVAEDDKDSGISSNEDDKQNEEGIANSQSLNKKLPTKDGKILKNKPSKLRQFFLPGRQELLKDIVRLLLAFVSAMFGYALMIAAMSFMLLYFFAVVLGIAFGEVFFNRLAIVLNV</sequence>
<feature type="transmembrane region" description="Helical" evidence="5">
    <location>
        <begin position="64"/>
        <end position="84"/>
    </location>
</feature>
<dbReference type="AlphaFoldDB" id="A0A1E4U042"/>
<evidence type="ECO:0000256" key="3">
    <source>
        <dbReference type="ARBA" id="ARBA00022989"/>
    </source>
</evidence>
<accession>A0A1E4U042</accession>